<accession>A0A2K9V538</accession>
<proteinExistence type="predicted"/>
<keyword evidence="2" id="KW-1185">Reference proteome</keyword>
<sequence>MNKTVLTLIERAGRKGMAKINAYYTDWYGNSEKTEKYRVVNNGNEWSLYHYDTLTATVKNGIGKVVWGQSRSDLDSIQTFLIELTGKAPEMHYYPSKEVFQVLEDGKVVQSF</sequence>
<dbReference type="Proteomes" id="UP000241743">
    <property type="component" value="Segment"/>
</dbReference>
<dbReference type="RefSeq" id="YP_009797669.1">
    <property type="nucleotide sequence ID" value="NC_047918.1"/>
</dbReference>
<name>A0A2K9V538_9CAUD</name>
<reference evidence="1 2" key="1">
    <citation type="submission" date="2017-12" db="EMBL/GenBank/DDBJ databases">
        <title>Lactobacillus phages that infect wine-derived L. plantarum strains.</title>
        <authorList>
            <person name="Kyrkou I."/>
            <person name="Hestbjerg Hansen L."/>
        </authorList>
    </citation>
    <scope>NUCLEOTIDE SEQUENCE [LARGE SCALE GENOMIC DNA]</scope>
</reference>
<dbReference type="EMBL" id="MG744354">
    <property type="protein sequence ID" value="AUV57258.1"/>
    <property type="molecule type" value="Genomic_DNA"/>
</dbReference>
<dbReference type="GeneID" id="54988092"/>
<protein>
    <submittedName>
        <fullName evidence="1">Uncharacterized protein</fullName>
    </submittedName>
</protein>
<organism evidence="1 2">
    <name type="scientific">Lactobacillus phage Satyr</name>
    <dbReference type="NCBI Taxonomy" id="2070201"/>
    <lineage>
        <taxon>Viruses</taxon>
        <taxon>Duplodnaviria</taxon>
        <taxon>Heunggongvirae</taxon>
        <taxon>Uroviricota</taxon>
        <taxon>Caudoviricetes</taxon>
        <taxon>Tybeckvirinae</taxon>
        <taxon>Maenadvirus</taxon>
        <taxon>Maenadvirus satyr</taxon>
    </lineage>
</organism>
<evidence type="ECO:0000313" key="2">
    <source>
        <dbReference type="Proteomes" id="UP000241743"/>
    </source>
</evidence>
<dbReference type="KEGG" id="vg:54988092"/>
<evidence type="ECO:0000313" key="1">
    <source>
        <dbReference type="EMBL" id="AUV57258.1"/>
    </source>
</evidence>